<evidence type="ECO:0000256" key="9">
    <source>
        <dbReference type="ARBA" id="ARBA00022840"/>
    </source>
</evidence>
<dbReference type="InterPro" id="IPR036945">
    <property type="entry name" value="DAGK_sf"/>
</dbReference>
<feature type="binding site" evidence="18">
    <location>
        <position position="76"/>
    </location>
    <ligand>
        <name>a divalent metal cation</name>
        <dbReference type="ChEBI" id="CHEBI:60240"/>
    </ligand>
</feature>
<gene>
    <name evidence="20" type="ordered locus">Sgly_2423</name>
</gene>
<sequence>MRKKKQTGAFTDSFRYALNGIVYALKTERNLRFHVFFAFLVVEVSFFFGLNKVEWAVVLFAIAAVISAELFNTAIENLVDMVSPEYREPAGKVKDIASGAVLFVVFIAVVIGLVIFLPYFIAMGNEGILKKR</sequence>
<dbReference type="InterPro" id="IPR000829">
    <property type="entry name" value="DAGK"/>
</dbReference>
<feature type="transmembrane region" description="Helical" evidence="19">
    <location>
        <begin position="96"/>
        <end position="122"/>
    </location>
</feature>
<feature type="binding site" evidence="17">
    <location>
        <position position="28"/>
    </location>
    <ligand>
        <name>ATP</name>
        <dbReference type="ChEBI" id="CHEBI:30616"/>
    </ligand>
</feature>
<evidence type="ECO:0000256" key="10">
    <source>
        <dbReference type="ARBA" id="ARBA00022989"/>
    </source>
</evidence>
<dbReference type="GO" id="GO:0008654">
    <property type="term" value="P:phospholipid biosynthetic process"/>
    <property type="evidence" value="ECO:0007669"/>
    <property type="project" value="UniProtKB-KW"/>
</dbReference>
<evidence type="ECO:0000256" key="6">
    <source>
        <dbReference type="ARBA" id="ARBA00022692"/>
    </source>
</evidence>
<feature type="binding site" evidence="17">
    <location>
        <begin position="94"/>
        <end position="95"/>
    </location>
    <ligand>
        <name>ATP</name>
        <dbReference type="ChEBI" id="CHEBI:30616"/>
    </ligand>
</feature>
<dbReference type="HOGENOM" id="CLU_112343_2_2_9"/>
<feature type="binding site" evidence="18">
    <location>
        <position position="28"/>
    </location>
    <ligand>
        <name>a divalent metal cation</name>
        <dbReference type="ChEBI" id="CHEBI:60240"/>
    </ligand>
</feature>
<dbReference type="EMBL" id="CP002547">
    <property type="protein sequence ID" value="ADY56708.1"/>
    <property type="molecule type" value="Genomic_DNA"/>
</dbReference>
<feature type="binding site" evidence="17">
    <location>
        <position position="76"/>
    </location>
    <ligand>
        <name>ATP</name>
        <dbReference type="ChEBI" id="CHEBI:30616"/>
    </ligand>
</feature>
<organism evidence="20 21">
    <name type="scientific">Syntrophobotulus glycolicus (strain DSM 8271 / FlGlyR)</name>
    <dbReference type="NCBI Taxonomy" id="645991"/>
    <lineage>
        <taxon>Bacteria</taxon>
        <taxon>Bacillati</taxon>
        <taxon>Bacillota</taxon>
        <taxon>Clostridia</taxon>
        <taxon>Eubacteriales</taxon>
        <taxon>Desulfitobacteriaceae</taxon>
        <taxon>Syntrophobotulus</taxon>
    </lineage>
</organism>
<comment type="subcellular location">
    <subcellularLocation>
        <location evidence="1">Cell membrane</location>
        <topology evidence="1">Multi-pass membrane protein</topology>
    </subcellularLocation>
</comment>
<reference evidence="21" key="2">
    <citation type="submission" date="2011-02" db="EMBL/GenBank/DDBJ databases">
        <title>The complete genome of Syntrophobotulus glycolicus DSM 8271.</title>
        <authorList>
            <person name="Lucas S."/>
            <person name="Copeland A."/>
            <person name="Lapidus A."/>
            <person name="Bruce D."/>
            <person name="Goodwin L."/>
            <person name="Pitluck S."/>
            <person name="Kyrpides N."/>
            <person name="Mavromatis K."/>
            <person name="Pagani I."/>
            <person name="Ivanova N."/>
            <person name="Mikhailova N."/>
            <person name="Chertkov O."/>
            <person name="Held B."/>
            <person name="Detter J.C."/>
            <person name="Tapia R."/>
            <person name="Han C."/>
            <person name="Land M."/>
            <person name="Hauser L."/>
            <person name="Markowitz V."/>
            <person name="Cheng J.-F."/>
            <person name="Hugenholtz P."/>
            <person name="Woyke T."/>
            <person name="Wu D."/>
            <person name="Spring S."/>
            <person name="Schroeder M."/>
            <person name="Brambilla E."/>
            <person name="Klenk H.-P."/>
            <person name="Eisen J.A."/>
        </authorList>
    </citation>
    <scope>NUCLEOTIDE SEQUENCE [LARGE SCALE GENOMIC DNA]</scope>
    <source>
        <strain evidence="21">DSM 8271 / FlGlyR</strain>
    </source>
</reference>
<evidence type="ECO:0000256" key="13">
    <source>
        <dbReference type="ARBA" id="ARBA00023209"/>
    </source>
</evidence>
<keyword evidence="9 17" id="KW-0067">ATP-binding</keyword>
<evidence type="ECO:0000256" key="16">
    <source>
        <dbReference type="PIRSR" id="PIRSR600829-2"/>
    </source>
</evidence>
<keyword evidence="4" id="KW-0444">Lipid biosynthesis</keyword>
<keyword evidence="14" id="KW-1208">Phospholipid metabolism</keyword>
<reference evidence="20 21" key="1">
    <citation type="journal article" date="2011" name="Stand. Genomic Sci.">
        <title>Complete genome sequence of Syntrophobotulus glycolicus type strain (FlGlyR).</title>
        <authorList>
            <person name="Han C."/>
            <person name="Mwirichia R."/>
            <person name="Chertkov O."/>
            <person name="Held B."/>
            <person name="Lapidus A."/>
            <person name="Nolan M."/>
            <person name="Lucas S."/>
            <person name="Hammon N."/>
            <person name="Deshpande S."/>
            <person name="Cheng J.F."/>
            <person name="Tapia R."/>
            <person name="Goodwin L."/>
            <person name="Pitluck S."/>
            <person name="Huntemann M."/>
            <person name="Liolios K."/>
            <person name="Ivanova N."/>
            <person name="Pagani I."/>
            <person name="Mavromatis K."/>
            <person name="Ovchinikova G."/>
            <person name="Pati A."/>
            <person name="Chen A."/>
            <person name="Palaniappan K."/>
            <person name="Land M."/>
            <person name="Hauser L."/>
            <person name="Brambilla E.M."/>
            <person name="Rohde M."/>
            <person name="Spring S."/>
            <person name="Sikorski J."/>
            <person name="Goker M."/>
            <person name="Woyke T."/>
            <person name="Bristow J."/>
            <person name="Eisen J.A."/>
            <person name="Markowitz V."/>
            <person name="Hugenholtz P."/>
            <person name="Kyrpides N.C."/>
            <person name="Klenk H.P."/>
            <person name="Detter J.C."/>
        </authorList>
    </citation>
    <scope>NUCLEOTIDE SEQUENCE [LARGE SCALE GENOMIC DNA]</scope>
    <source>
        <strain evidence="21">DSM 8271 / FlGlyR</strain>
    </source>
</reference>
<evidence type="ECO:0000256" key="17">
    <source>
        <dbReference type="PIRSR" id="PIRSR600829-3"/>
    </source>
</evidence>
<evidence type="ECO:0000313" key="21">
    <source>
        <dbReference type="Proteomes" id="UP000007488"/>
    </source>
</evidence>
<evidence type="ECO:0000256" key="3">
    <source>
        <dbReference type="ARBA" id="ARBA00022475"/>
    </source>
</evidence>
<evidence type="ECO:0000256" key="5">
    <source>
        <dbReference type="ARBA" id="ARBA00022679"/>
    </source>
</evidence>
<feature type="transmembrane region" description="Helical" evidence="19">
    <location>
        <begin position="31"/>
        <end position="49"/>
    </location>
</feature>
<name>F0SVD5_SYNGF</name>
<dbReference type="InterPro" id="IPR033717">
    <property type="entry name" value="UDPK"/>
</dbReference>
<keyword evidence="5" id="KW-0808">Transferase</keyword>
<dbReference type="Pfam" id="PF01219">
    <property type="entry name" value="DAGK_prokar"/>
    <property type="match status" value="1"/>
</dbReference>
<evidence type="ECO:0000256" key="11">
    <source>
        <dbReference type="ARBA" id="ARBA00023098"/>
    </source>
</evidence>
<evidence type="ECO:0000256" key="15">
    <source>
        <dbReference type="PIRSR" id="PIRSR600829-1"/>
    </source>
</evidence>
<dbReference type="AlphaFoldDB" id="F0SVD5"/>
<feature type="active site" description="Proton acceptor" evidence="15">
    <location>
        <position position="69"/>
    </location>
</feature>
<dbReference type="OrthoDB" id="9789934at2"/>
<keyword evidence="6 19" id="KW-0812">Transmembrane</keyword>
<evidence type="ECO:0000256" key="12">
    <source>
        <dbReference type="ARBA" id="ARBA00023136"/>
    </source>
</evidence>
<dbReference type="GO" id="GO:0016301">
    <property type="term" value="F:kinase activity"/>
    <property type="evidence" value="ECO:0007669"/>
    <property type="project" value="UniProtKB-KW"/>
</dbReference>
<dbReference type="eggNOG" id="COG0818">
    <property type="taxonomic scope" value="Bacteria"/>
</dbReference>
<evidence type="ECO:0000256" key="18">
    <source>
        <dbReference type="PIRSR" id="PIRSR600829-4"/>
    </source>
</evidence>
<comment type="similarity">
    <text evidence="2">Belongs to the bacterial diacylglycerol kinase family.</text>
</comment>
<dbReference type="GO" id="GO:0005524">
    <property type="term" value="F:ATP binding"/>
    <property type="evidence" value="ECO:0007669"/>
    <property type="project" value="UniProtKB-KW"/>
</dbReference>
<feature type="binding site" evidence="17">
    <location>
        <position position="16"/>
    </location>
    <ligand>
        <name>ATP</name>
        <dbReference type="ChEBI" id="CHEBI:30616"/>
    </ligand>
</feature>
<comment type="cofactor">
    <cofactor evidence="18">
        <name>Mg(2+)</name>
        <dbReference type="ChEBI" id="CHEBI:18420"/>
    </cofactor>
    <text evidence="18">Mn(2+), Zn(2+), Cd(2+) and Co(2+) support activity to lesser extents.</text>
</comment>
<dbReference type="GO" id="GO:0046872">
    <property type="term" value="F:metal ion binding"/>
    <property type="evidence" value="ECO:0007669"/>
    <property type="project" value="UniProtKB-KW"/>
</dbReference>
<keyword evidence="7 17" id="KW-0547">Nucleotide-binding</keyword>
<dbReference type="PANTHER" id="PTHR34299">
    <property type="entry name" value="DIACYLGLYCEROL KINASE"/>
    <property type="match status" value="1"/>
</dbReference>
<evidence type="ECO:0000256" key="7">
    <source>
        <dbReference type="ARBA" id="ARBA00022741"/>
    </source>
</evidence>
<keyword evidence="18" id="KW-0460">Magnesium</keyword>
<proteinExistence type="inferred from homology"/>
<feature type="binding site" evidence="16">
    <location>
        <position position="69"/>
    </location>
    <ligand>
        <name>substrate</name>
    </ligand>
</feature>
<dbReference type="KEGG" id="sgy:Sgly_2423"/>
<dbReference type="STRING" id="645991.Sgly_2423"/>
<evidence type="ECO:0000256" key="2">
    <source>
        <dbReference type="ARBA" id="ARBA00005967"/>
    </source>
</evidence>
<keyword evidence="21" id="KW-1185">Reference proteome</keyword>
<keyword evidence="10 19" id="KW-1133">Transmembrane helix</keyword>
<evidence type="ECO:0000313" key="20">
    <source>
        <dbReference type="EMBL" id="ADY56708.1"/>
    </source>
</evidence>
<protein>
    <submittedName>
        <fullName evidence="20">Diacylglycerol kinase</fullName>
    </submittedName>
</protein>
<evidence type="ECO:0000256" key="4">
    <source>
        <dbReference type="ARBA" id="ARBA00022516"/>
    </source>
</evidence>
<dbReference type="GO" id="GO:0005886">
    <property type="term" value="C:plasma membrane"/>
    <property type="evidence" value="ECO:0007669"/>
    <property type="project" value="UniProtKB-SubCell"/>
</dbReference>
<dbReference type="CDD" id="cd14265">
    <property type="entry name" value="UDPK_IM_like"/>
    <property type="match status" value="1"/>
</dbReference>
<evidence type="ECO:0000256" key="1">
    <source>
        <dbReference type="ARBA" id="ARBA00004651"/>
    </source>
</evidence>
<dbReference type="Proteomes" id="UP000007488">
    <property type="component" value="Chromosome"/>
</dbReference>
<dbReference type="PANTHER" id="PTHR34299:SF1">
    <property type="entry name" value="DIACYLGLYCEROL KINASE"/>
    <property type="match status" value="1"/>
</dbReference>
<feature type="binding site" evidence="16">
    <location>
        <position position="98"/>
    </location>
    <ligand>
        <name>substrate</name>
    </ligand>
</feature>
<keyword evidence="13" id="KW-0594">Phospholipid biosynthesis</keyword>
<evidence type="ECO:0000256" key="14">
    <source>
        <dbReference type="ARBA" id="ARBA00023264"/>
    </source>
</evidence>
<keyword evidence="3" id="KW-1003">Cell membrane</keyword>
<keyword evidence="8 20" id="KW-0418">Kinase</keyword>
<accession>F0SVD5</accession>
<feature type="transmembrane region" description="Helical" evidence="19">
    <location>
        <begin position="55"/>
        <end position="75"/>
    </location>
</feature>
<evidence type="ECO:0000256" key="19">
    <source>
        <dbReference type="SAM" id="Phobius"/>
    </source>
</evidence>
<keyword evidence="18" id="KW-0479">Metal-binding</keyword>
<keyword evidence="12 19" id="KW-0472">Membrane</keyword>
<dbReference type="RefSeq" id="WP_013625573.1">
    <property type="nucleotide sequence ID" value="NC_015172.1"/>
</dbReference>
<dbReference type="Gene3D" id="1.10.287.3610">
    <property type="match status" value="1"/>
</dbReference>
<keyword evidence="11" id="KW-0443">Lipid metabolism</keyword>
<evidence type="ECO:0000256" key="8">
    <source>
        <dbReference type="ARBA" id="ARBA00022777"/>
    </source>
</evidence>